<evidence type="ECO:0000256" key="3">
    <source>
        <dbReference type="SAM" id="MobiDB-lite"/>
    </source>
</evidence>
<gene>
    <name evidence="5" type="ORF">K8V16_05275</name>
</gene>
<dbReference type="GO" id="GO:0003747">
    <property type="term" value="F:translation release factor activity"/>
    <property type="evidence" value="ECO:0007669"/>
    <property type="project" value="InterPro"/>
</dbReference>
<reference evidence="5" key="2">
    <citation type="submission" date="2021-09" db="EMBL/GenBank/DDBJ databases">
        <authorList>
            <person name="Gilroy R."/>
        </authorList>
    </citation>
    <scope>NUCLEOTIDE SEQUENCE</scope>
    <source>
        <strain evidence="5">USAMLcec12-2067</strain>
    </source>
</reference>
<comment type="similarity">
    <text evidence="1">Belongs to the prokaryotic/mitochondrial release factor family.</text>
</comment>
<feature type="compositionally biased region" description="Basic residues" evidence="3">
    <location>
        <begin position="113"/>
        <end position="125"/>
    </location>
</feature>
<feature type="region of interest" description="Disordered" evidence="3">
    <location>
        <begin position="57"/>
        <end position="76"/>
    </location>
</feature>
<dbReference type="Pfam" id="PF00472">
    <property type="entry name" value="RF-1"/>
    <property type="match status" value="1"/>
</dbReference>
<dbReference type="Gene3D" id="3.30.160.20">
    <property type="match status" value="2"/>
</dbReference>
<evidence type="ECO:0000313" key="5">
    <source>
        <dbReference type="EMBL" id="HJH43191.1"/>
    </source>
</evidence>
<feature type="region of interest" description="Disordered" evidence="3">
    <location>
        <begin position="88"/>
        <end position="131"/>
    </location>
</feature>
<dbReference type="InterPro" id="IPR050057">
    <property type="entry name" value="Prokaryotic/Mito_RF"/>
</dbReference>
<dbReference type="SUPFAM" id="SSF75620">
    <property type="entry name" value="Release factor"/>
    <property type="match status" value="1"/>
</dbReference>
<dbReference type="InterPro" id="IPR000352">
    <property type="entry name" value="Pep_chain_release_fac_I"/>
</dbReference>
<evidence type="ECO:0000256" key="2">
    <source>
        <dbReference type="ARBA" id="ARBA00022481"/>
    </source>
</evidence>
<comment type="caution">
    <text evidence="5">The sequence shown here is derived from an EMBL/GenBank/DDBJ whole genome shotgun (WGS) entry which is preliminary data.</text>
</comment>
<evidence type="ECO:0000259" key="4">
    <source>
        <dbReference type="PROSITE" id="PS00745"/>
    </source>
</evidence>
<protein>
    <submittedName>
        <fullName evidence="5">Peptide chain release factor-like protein</fullName>
    </submittedName>
</protein>
<sequence>MRYHALMDSDRPTYRDFARWAAQPLDELVRDCEVRTFHARGPGGQCVNTADSAVRMTHRPSGVSVTSRESRSQFRNRQLCLRKLRAEFARRAAAPKPRRATKPSRAAKERRLADKRRRSQTKARRMRVDGE</sequence>
<evidence type="ECO:0000313" key="6">
    <source>
        <dbReference type="Proteomes" id="UP000789325"/>
    </source>
</evidence>
<dbReference type="PANTHER" id="PTHR43804:SF7">
    <property type="entry name" value="LD18447P"/>
    <property type="match status" value="1"/>
</dbReference>
<dbReference type="PANTHER" id="PTHR43804">
    <property type="entry name" value="LD18447P"/>
    <property type="match status" value="1"/>
</dbReference>
<dbReference type="AlphaFoldDB" id="A0A9D2VKN8"/>
<evidence type="ECO:0000256" key="1">
    <source>
        <dbReference type="ARBA" id="ARBA00010835"/>
    </source>
</evidence>
<proteinExistence type="inferred from homology"/>
<keyword evidence="2" id="KW-0488">Methylation</keyword>
<dbReference type="EMBL" id="DYZL01000107">
    <property type="protein sequence ID" value="HJH43191.1"/>
    <property type="molecule type" value="Genomic_DNA"/>
</dbReference>
<dbReference type="Proteomes" id="UP000789325">
    <property type="component" value="Unassembled WGS sequence"/>
</dbReference>
<dbReference type="PROSITE" id="PS00745">
    <property type="entry name" value="RF_PROK_I"/>
    <property type="match status" value="1"/>
</dbReference>
<feature type="domain" description="Prokaryotic-type class I peptide chain release factors" evidence="4">
    <location>
        <begin position="38"/>
        <end position="54"/>
    </location>
</feature>
<name>A0A9D2VKN8_9ACTN</name>
<accession>A0A9D2VKN8</accession>
<dbReference type="InterPro" id="IPR045853">
    <property type="entry name" value="Pep_chain_release_fac_I_sf"/>
</dbReference>
<reference evidence="5" key="1">
    <citation type="journal article" date="2021" name="PeerJ">
        <title>Extensive microbial diversity within the chicken gut microbiome revealed by metagenomics and culture.</title>
        <authorList>
            <person name="Gilroy R."/>
            <person name="Ravi A."/>
            <person name="Getino M."/>
            <person name="Pursley I."/>
            <person name="Horton D.L."/>
            <person name="Alikhan N.F."/>
            <person name="Baker D."/>
            <person name="Gharbi K."/>
            <person name="Hall N."/>
            <person name="Watson M."/>
            <person name="Adriaenssens E.M."/>
            <person name="Foster-Nyarko E."/>
            <person name="Jarju S."/>
            <person name="Secka A."/>
            <person name="Antonio M."/>
            <person name="Oren A."/>
            <person name="Chaudhuri R.R."/>
            <person name="La Ragione R."/>
            <person name="Hildebrand F."/>
            <person name="Pallen M.J."/>
        </authorList>
    </citation>
    <scope>NUCLEOTIDE SEQUENCE</scope>
    <source>
        <strain evidence="5">USAMLcec12-2067</strain>
    </source>
</reference>
<organism evidence="5 6">
    <name type="scientific">Rubneribacter badeniensis</name>
    <dbReference type="NCBI Taxonomy" id="2070688"/>
    <lineage>
        <taxon>Bacteria</taxon>
        <taxon>Bacillati</taxon>
        <taxon>Actinomycetota</taxon>
        <taxon>Coriobacteriia</taxon>
        <taxon>Eggerthellales</taxon>
        <taxon>Eggerthellaceae</taxon>
        <taxon>Rubneribacter</taxon>
    </lineage>
</organism>